<sequence>MTQTYTFSPITATDRAGLVWVAAILSLMFSVLTLATRIQIKLHTLGLDDYCICAGTLVAIGQYVATYIGLHNGVGISSSLMAQQKAYQLGEILVATQIMYILALALSKLSVVFFMKRLFTRDHIKAWWACNAALVLTIVWGIGSCLIATVDCGPSNVLYGSARCSGKLIRWGIIIGTGAAIDILYVGLAVALVWPLQMSTYIKATVVFAFAFRLICVVFAAMHGLYIGRYVHAADPGLAIAYVLVWQQVELGYALMAATIPTLKSFIRGYNKAMGFEASYEDKRGLGGGYNLRSYGRSGNMSHNNSGLRSKQHRSRVGAEPEQMDDHDLRPRDGEYRAGAYHDPVRKVRRQTSTGSGDSEDPIIRRDVMVTIESQRASGAVM</sequence>
<evidence type="ECO:0000259" key="3">
    <source>
        <dbReference type="Pfam" id="PF20684"/>
    </source>
</evidence>
<keyword evidence="2" id="KW-0472">Membrane</keyword>
<evidence type="ECO:0000313" key="5">
    <source>
        <dbReference type="Proteomes" id="UP001274830"/>
    </source>
</evidence>
<gene>
    <name evidence="4" type="ORF">LTR78_009216</name>
</gene>
<feature type="compositionally biased region" description="Basic and acidic residues" evidence="1">
    <location>
        <begin position="324"/>
        <end position="336"/>
    </location>
</feature>
<dbReference type="Pfam" id="PF20684">
    <property type="entry name" value="Fung_rhodopsin"/>
    <property type="match status" value="1"/>
</dbReference>
<feature type="region of interest" description="Disordered" evidence="1">
    <location>
        <begin position="299"/>
        <end position="366"/>
    </location>
</feature>
<evidence type="ECO:0000313" key="4">
    <source>
        <dbReference type="EMBL" id="KAK3670938.1"/>
    </source>
</evidence>
<feature type="transmembrane region" description="Helical" evidence="2">
    <location>
        <begin position="90"/>
        <end position="114"/>
    </location>
</feature>
<dbReference type="InterPro" id="IPR049326">
    <property type="entry name" value="Rhodopsin_dom_fungi"/>
</dbReference>
<feature type="compositionally biased region" description="Polar residues" evidence="1">
    <location>
        <begin position="299"/>
        <end position="309"/>
    </location>
</feature>
<name>A0AAE0TSS2_9PEZI</name>
<keyword evidence="2" id="KW-0812">Transmembrane</keyword>
<keyword evidence="2" id="KW-1133">Transmembrane helix</keyword>
<feature type="transmembrane region" description="Helical" evidence="2">
    <location>
        <begin position="206"/>
        <end position="227"/>
    </location>
</feature>
<accession>A0AAE0TSS2</accession>
<dbReference type="Proteomes" id="UP001274830">
    <property type="component" value="Unassembled WGS sequence"/>
</dbReference>
<feature type="domain" description="Rhodopsin" evidence="3">
    <location>
        <begin position="35"/>
        <end position="268"/>
    </location>
</feature>
<dbReference type="PANTHER" id="PTHR39614:SF2">
    <property type="entry name" value="INTEGRAL MEMBRANE PROTEIN"/>
    <property type="match status" value="1"/>
</dbReference>
<evidence type="ECO:0000256" key="2">
    <source>
        <dbReference type="SAM" id="Phobius"/>
    </source>
</evidence>
<dbReference type="PANTHER" id="PTHR39614">
    <property type="entry name" value="INTEGRAL MEMBRANE PROTEIN"/>
    <property type="match status" value="1"/>
</dbReference>
<feature type="transmembrane region" description="Helical" evidence="2">
    <location>
        <begin position="169"/>
        <end position="194"/>
    </location>
</feature>
<feature type="transmembrane region" description="Helical" evidence="2">
    <location>
        <begin position="126"/>
        <end position="149"/>
    </location>
</feature>
<reference evidence="4" key="1">
    <citation type="submission" date="2023-07" db="EMBL/GenBank/DDBJ databases">
        <title>Black Yeasts Isolated from many extreme environments.</title>
        <authorList>
            <person name="Coleine C."/>
            <person name="Stajich J.E."/>
            <person name="Selbmann L."/>
        </authorList>
    </citation>
    <scope>NUCLEOTIDE SEQUENCE</scope>
    <source>
        <strain evidence="4">CCFEE 5485</strain>
    </source>
</reference>
<evidence type="ECO:0000256" key="1">
    <source>
        <dbReference type="SAM" id="MobiDB-lite"/>
    </source>
</evidence>
<proteinExistence type="predicted"/>
<feature type="transmembrane region" description="Helical" evidence="2">
    <location>
        <begin position="50"/>
        <end position="70"/>
    </location>
</feature>
<keyword evidence="5" id="KW-1185">Reference proteome</keyword>
<feature type="transmembrane region" description="Helical" evidence="2">
    <location>
        <begin position="17"/>
        <end position="38"/>
    </location>
</feature>
<dbReference type="AlphaFoldDB" id="A0AAE0TSS2"/>
<organism evidence="4 5">
    <name type="scientific">Recurvomyces mirabilis</name>
    <dbReference type="NCBI Taxonomy" id="574656"/>
    <lineage>
        <taxon>Eukaryota</taxon>
        <taxon>Fungi</taxon>
        <taxon>Dikarya</taxon>
        <taxon>Ascomycota</taxon>
        <taxon>Pezizomycotina</taxon>
        <taxon>Dothideomycetes</taxon>
        <taxon>Dothideomycetidae</taxon>
        <taxon>Mycosphaerellales</taxon>
        <taxon>Teratosphaeriaceae</taxon>
        <taxon>Recurvomyces</taxon>
    </lineage>
</organism>
<protein>
    <recommendedName>
        <fullName evidence="3">Rhodopsin domain-containing protein</fullName>
    </recommendedName>
</protein>
<comment type="caution">
    <text evidence="4">The sequence shown here is derived from an EMBL/GenBank/DDBJ whole genome shotgun (WGS) entry which is preliminary data.</text>
</comment>
<dbReference type="EMBL" id="JAUTXT010000049">
    <property type="protein sequence ID" value="KAK3670938.1"/>
    <property type="molecule type" value="Genomic_DNA"/>
</dbReference>
<feature type="transmembrane region" description="Helical" evidence="2">
    <location>
        <begin position="239"/>
        <end position="263"/>
    </location>
</feature>